<dbReference type="PRINTS" id="PR00039">
    <property type="entry name" value="HTHLYSR"/>
</dbReference>
<keyword evidence="3" id="KW-0238">DNA-binding</keyword>
<accession>A0A1W6D1J9</accession>
<dbReference type="PROSITE" id="PS50931">
    <property type="entry name" value="HTH_LYSR"/>
    <property type="match status" value="1"/>
</dbReference>
<feature type="domain" description="HTH lysR-type" evidence="5">
    <location>
        <begin position="1"/>
        <end position="58"/>
    </location>
</feature>
<dbReference type="Proteomes" id="UP000193017">
    <property type="component" value="Plasmid unnamed"/>
</dbReference>
<dbReference type="InterPro" id="IPR036388">
    <property type="entry name" value="WH-like_DNA-bd_sf"/>
</dbReference>
<dbReference type="AlphaFoldDB" id="A0A1W6D1J9"/>
<geneLocation type="plasmid" evidence="6 7">
    <name>unnamed</name>
</geneLocation>
<dbReference type="GO" id="GO:0032993">
    <property type="term" value="C:protein-DNA complex"/>
    <property type="evidence" value="ECO:0007669"/>
    <property type="project" value="TreeGrafter"/>
</dbReference>
<dbReference type="PANTHER" id="PTHR30346:SF17">
    <property type="entry name" value="LYSR FAMILY TRANSCRIPTIONAL REGULATOR"/>
    <property type="match status" value="1"/>
</dbReference>
<evidence type="ECO:0000256" key="3">
    <source>
        <dbReference type="ARBA" id="ARBA00023125"/>
    </source>
</evidence>
<dbReference type="InterPro" id="IPR036390">
    <property type="entry name" value="WH_DNA-bd_sf"/>
</dbReference>
<evidence type="ECO:0000256" key="1">
    <source>
        <dbReference type="ARBA" id="ARBA00009437"/>
    </source>
</evidence>
<organism evidence="6 7">
    <name type="scientific">Paracoccus contaminans</name>
    <dbReference type="NCBI Taxonomy" id="1945662"/>
    <lineage>
        <taxon>Bacteria</taxon>
        <taxon>Pseudomonadati</taxon>
        <taxon>Pseudomonadota</taxon>
        <taxon>Alphaproteobacteria</taxon>
        <taxon>Rhodobacterales</taxon>
        <taxon>Paracoccaceae</taxon>
        <taxon>Paracoccus</taxon>
    </lineage>
</organism>
<dbReference type="PANTHER" id="PTHR30346">
    <property type="entry name" value="TRANSCRIPTIONAL DUAL REGULATOR HCAR-RELATED"/>
    <property type="match status" value="1"/>
</dbReference>
<dbReference type="RefSeq" id="WP_085379010.1">
    <property type="nucleotide sequence ID" value="NZ_CP020613.1"/>
</dbReference>
<reference evidence="6 7" key="1">
    <citation type="submission" date="2017-03" db="EMBL/GenBank/DDBJ databases">
        <title>Genome sequence of Paracoccus contaminans isolated from a water microcosm.</title>
        <authorList>
            <person name="Aurass P."/>
            <person name="Karste S."/>
            <person name="Trost E."/>
            <person name="Glaeser S.P."/>
            <person name="Kaempfer P."/>
            <person name="Flieger A."/>
        </authorList>
    </citation>
    <scope>NUCLEOTIDE SEQUENCE [LARGE SCALE GENOMIC DNA]</scope>
    <source>
        <strain evidence="7">RKI 16-01929T\LMG 29738T\CCM 8701T\CIP 111112T</strain>
        <plasmid evidence="7">Plasmid unnamed</plasmid>
    </source>
</reference>
<dbReference type="InterPro" id="IPR005119">
    <property type="entry name" value="LysR_subst-bd"/>
</dbReference>
<evidence type="ECO:0000313" key="7">
    <source>
        <dbReference type="Proteomes" id="UP000193017"/>
    </source>
</evidence>
<sequence length="315" mass="34459">MDLRQLRYFVAVARERNYTRAAEVLHIAQPALSRQIQLLEDELGVVLLLRSSRPVQLTGSGRLFYEQALQVLGRVEQMVEATRRVGLNRNRVLSIGFVASTLYGGLPLLVRKLREHAPDLDIRLLEMLSIQQIAALKEGRIDIGFGRLPHSDPNVAGTVLRKERLVAALPPGNPLAHGAEPVALAELAGQTLIVYPKEPRPSYADFVFGLFTGAAIRPGEVQEVREIQTALGLVAAEAGLCIIPSSARQMRSDVHYRPISDPGALSPVILSHRMGDSSDQLKLVRALIRDMYAENPAWLGQDSVIGPEDEGPAGP</sequence>
<dbReference type="Pfam" id="PF00126">
    <property type="entry name" value="HTH_1"/>
    <property type="match status" value="1"/>
</dbReference>
<evidence type="ECO:0000256" key="4">
    <source>
        <dbReference type="ARBA" id="ARBA00023163"/>
    </source>
</evidence>
<keyword evidence="7" id="KW-1185">Reference proteome</keyword>
<name>A0A1W6D1J9_9RHOB</name>
<comment type="similarity">
    <text evidence="1">Belongs to the LysR transcriptional regulatory family.</text>
</comment>
<evidence type="ECO:0000313" key="6">
    <source>
        <dbReference type="EMBL" id="ARJ70998.1"/>
    </source>
</evidence>
<dbReference type="SUPFAM" id="SSF53850">
    <property type="entry name" value="Periplasmic binding protein-like II"/>
    <property type="match status" value="1"/>
</dbReference>
<dbReference type="Pfam" id="PF03466">
    <property type="entry name" value="LysR_substrate"/>
    <property type="match status" value="1"/>
</dbReference>
<dbReference type="EMBL" id="CP020613">
    <property type="protein sequence ID" value="ARJ70998.1"/>
    <property type="molecule type" value="Genomic_DNA"/>
</dbReference>
<dbReference type="KEGG" id="pcon:B0A89_14305"/>
<proteinExistence type="inferred from homology"/>
<gene>
    <name evidence="6" type="ORF">B0A89_14305</name>
</gene>
<dbReference type="FunFam" id="1.10.10.10:FF:000001">
    <property type="entry name" value="LysR family transcriptional regulator"/>
    <property type="match status" value="1"/>
</dbReference>
<keyword evidence="6" id="KW-0614">Plasmid</keyword>
<dbReference type="InterPro" id="IPR000847">
    <property type="entry name" value="LysR_HTH_N"/>
</dbReference>
<dbReference type="Gene3D" id="3.40.190.10">
    <property type="entry name" value="Periplasmic binding protein-like II"/>
    <property type="match status" value="2"/>
</dbReference>
<protein>
    <submittedName>
        <fullName evidence="6">LysR family transcriptional regulator</fullName>
    </submittedName>
</protein>
<dbReference type="CDD" id="cd08445">
    <property type="entry name" value="PBP2_BenM_CatM_CatR"/>
    <property type="match status" value="1"/>
</dbReference>
<dbReference type="GO" id="GO:0003677">
    <property type="term" value="F:DNA binding"/>
    <property type="evidence" value="ECO:0007669"/>
    <property type="project" value="UniProtKB-KW"/>
</dbReference>
<dbReference type="GO" id="GO:0003700">
    <property type="term" value="F:DNA-binding transcription factor activity"/>
    <property type="evidence" value="ECO:0007669"/>
    <property type="project" value="InterPro"/>
</dbReference>
<dbReference type="SUPFAM" id="SSF46785">
    <property type="entry name" value="Winged helix' DNA-binding domain"/>
    <property type="match status" value="1"/>
</dbReference>
<dbReference type="Gene3D" id="1.10.10.10">
    <property type="entry name" value="Winged helix-like DNA-binding domain superfamily/Winged helix DNA-binding domain"/>
    <property type="match status" value="1"/>
</dbReference>
<keyword evidence="4" id="KW-0804">Transcription</keyword>
<evidence type="ECO:0000256" key="2">
    <source>
        <dbReference type="ARBA" id="ARBA00023015"/>
    </source>
</evidence>
<keyword evidence="2" id="KW-0805">Transcription regulation</keyword>
<dbReference type="OrthoDB" id="9815174at2"/>
<evidence type="ECO:0000259" key="5">
    <source>
        <dbReference type="PROSITE" id="PS50931"/>
    </source>
</evidence>